<reference evidence="1 2" key="1">
    <citation type="submission" date="2020-08" db="EMBL/GenBank/DDBJ databases">
        <title>Genomic Encyclopedia of Type Strains, Phase III (KMG-III): the genomes of soil and plant-associated and newly described type strains.</title>
        <authorList>
            <person name="Whitman W."/>
        </authorList>
    </citation>
    <scope>NUCLEOTIDE SEQUENCE [LARGE SCALE GENOMIC DNA]</scope>
    <source>
        <strain evidence="1 2">CECT 8305</strain>
    </source>
</reference>
<dbReference type="AntiFam" id="ANF00226">
    <property type="entry name" value="Shadow ORF (opposite pknB)"/>
</dbReference>
<evidence type="ECO:0000313" key="2">
    <source>
        <dbReference type="Proteomes" id="UP000588098"/>
    </source>
</evidence>
<evidence type="ECO:0000313" key="1">
    <source>
        <dbReference type="EMBL" id="MBB5935730.1"/>
    </source>
</evidence>
<accession>A0A7W9UYA2</accession>
<gene>
    <name evidence="1" type="ORF">FHS42_002799</name>
</gene>
<name>A0A7W9UYA2_9ACTN</name>
<proteinExistence type="predicted"/>
<dbReference type="Proteomes" id="UP000588098">
    <property type="component" value="Unassembled WGS sequence"/>
</dbReference>
<comment type="caution">
    <text evidence="1">The sequence shown here is derived from an EMBL/GenBank/DDBJ whole genome shotgun (WGS) entry which is preliminary data.</text>
</comment>
<keyword evidence="2" id="KW-1185">Reference proteome</keyword>
<dbReference type="EMBL" id="JACHJL010000006">
    <property type="protein sequence ID" value="MBB5935730.1"/>
    <property type="molecule type" value="Genomic_DNA"/>
</dbReference>
<protein>
    <submittedName>
        <fullName evidence="1">Uncharacterized protein</fullName>
    </submittedName>
</protein>
<organism evidence="1 2">
    <name type="scientific">Streptomyces zagrosensis</name>
    <dbReference type="NCBI Taxonomy" id="1042984"/>
    <lineage>
        <taxon>Bacteria</taxon>
        <taxon>Bacillati</taxon>
        <taxon>Actinomycetota</taxon>
        <taxon>Actinomycetes</taxon>
        <taxon>Kitasatosporales</taxon>
        <taxon>Streptomycetaceae</taxon>
        <taxon>Streptomyces</taxon>
    </lineage>
</organism>
<sequence length="75" mass="8144">MAKEDAARTDLAVCRAGLVQCFEGGGHFKTDIRRCHGGEASMVAHHGEERAGYDGLHHHPQGARLLDDVAHLEEV</sequence>
<dbReference type="AlphaFoldDB" id="A0A7W9UYA2"/>